<name>A0A0E0UVD0_LISMM</name>
<organism evidence="1 2">
    <name type="scientific">Listeria monocytogenes serotype 4a (strain M7)</name>
    <dbReference type="NCBI Taxonomy" id="1030009"/>
    <lineage>
        <taxon>Bacteria</taxon>
        <taxon>Bacillati</taxon>
        <taxon>Bacillota</taxon>
        <taxon>Bacilli</taxon>
        <taxon>Bacillales</taxon>
        <taxon>Listeriaceae</taxon>
        <taxon>Listeria</taxon>
    </lineage>
</organism>
<dbReference type="EMBL" id="CP002816">
    <property type="protein sequence ID" value="AEH92402.1"/>
    <property type="molecule type" value="Genomic_DNA"/>
</dbReference>
<reference evidence="1 2" key="1">
    <citation type="journal article" date="2011" name="J. Bacteriol.">
        <title>Genome sequence of the nonpathogenic Listeria monocytogenes serovar 4a strain M7.</title>
        <authorList>
            <person name="Chen J."/>
            <person name="Xia Y."/>
            <person name="Cheng C."/>
            <person name="Fang C."/>
            <person name="Shan Y."/>
            <person name="Jin G."/>
            <person name="Fang W."/>
        </authorList>
    </citation>
    <scope>NUCLEOTIDE SEQUENCE [LARGE SCALE GENOMIC DNA]</scope>
    <source>
        <strain evidence="1 2">M7</strain>
    </source>
</reference>
<dbReference type="HOGENOM" id="CLU_157185_0_0_9"/>
<dbReference type="AlphaFoldDB" id="A0A0E0UVD0"/>
<proteinExistence type="predicted"/>
<evidence type="ECO:0000313" key="2">
    <source>
        <dbReference type="Proteomes" id="UP000000486"/>
    </source>
</evidence>
<gene>
    <name evidence="1" type="ordered locus">LMM7_1397</name>
</gene>
<dbReference type="RefSeq" id="WP_012581388.1">
    <property type="nucleotide sequence ID" value="NC_017537.1"/>
</dbReference>
<accession>A0A0E0UVD0</accession>
<dbReference type="KEGG" id="lmq:LMM7_1397"/>
<dbReference type="PATRIC" id="fig|1030009.3.peg.1386"/>
<evidence type="ECO:0000313" key="1">
    <source>
        <dbReference type="EMBL" id="AEH92402.1"/>
    </source>
</evidence>
<sequence>MVKWHKIYTYSERIEQWDKQTIIEMPSESEYQGYFFLLPKKMVFSLTSEYSYFYFPDTWNFFLKKHTEKKELSTAKMIHTFKHESDEIMQFFHTKKVNDCIIKVRTHVPKKIEKDVIIENDLIR</sequence>
<protein>
    <submittedName>
        <fullName evidence="1">Uncharacterized protein</fullName>
    </submittedName>
</protein>
<dbReference type="Proteomes" id="UP000000486">
    <property type="component" value="Chromosome"/>
</dbReference>